<evidence type="ECO:0008006" key="3">
    <source>
        <dbReference type="Google" id="ProtNLM"/>
    </source>
</evidence>
<gene>
    <name evidence="1" type="ORF">EAH69_11605</name>
</gene>
<evidence type="ECO:0000313" key="1">
    <source>
        <dbReference type="EMBL" id="RLZ07351.1"/>
    </source>
</evidence>
<accession>A0A3L9M3L6</accession>
<sequence>MNINYDYITYDDVLRARREMYERAYEKHATNSILNSARDLFSQGAFDMCINICKGLLDTNDPKQLYDAKKLIALSYYSKQDHANADEAFYDLTINSTNSDDYFNAVISAALNKNFDRSKALFEVALEKYTHHGTQKNMPSVQLILHYMITLITVEEFELAKEQFHLLKEIYIKVKNTDEKFLRSRALEPIERFLELSTPILQQYSEDELEIIYDALHSNIDEAGKEKVEDYFNSIVK</sequence>
<keyword evidence="2" id="KW-1185">Reference proteome</keyword>
<dbReference type="Gene3D" id="1.25.40.10">
    <property type="entry name" value="Tetratricopeptide repeat domain"/>
    <property type="match status" value="1"/>
</dbReference>
<name>A0A3L9M3L6_9FLAO</name>
<dbReference type="SUPFAM" id="SSF81901">
    <property type="entry name" value="HCP-like"/>
    <property type="match status" value="1"/>
</dbReference>
<dbReference type="Proteomes" id="UP000275348">
    <property type="component" value="Unassembled WGS sequence"/>
</dbReference>
<proteinExistence type="predicted"/>
<dbReference type="InterPro" id="IPR011990">
    <property type="entry name" value="TPR-like_helical_dom_sf"/>
</dbReference>
<protein>
    <recommendedName>
        <fullName evidence="3">Tetratricopeptide repeat protein</fullName>
    </recommendedName>
</protein>
<dbReference type="RefSeq" id="WP_121935376.1">
    <property type="nucleotide sequence ID" value="NZ_RDOJ01000018.1"/>
</dbReference>
<reference evidence="1 2" key="1">
    <citation type="submission" date="2018-10" db="EMBL/GenBank/DDBJ databases">
        <authorList>
            <person name="Chen X."/>
        </authorList>
    </citation>
    <scope>NUCLEOTIDE SEQUENCE [LARGE SCALE GENOMIC DNA]</scope>
    <source>
        <strain evidence="1 2">YIM 102668</strain>
    </source>
</reference>
<dbReference type="EMBL" id="RDOJ01000018">
    <property type="protein sequence ID" value="RLZ07351.1"/>
    <property type="molecule type" value="Genomic_DNA"/>
</dbReference>
<dbReference type="OrthoDB" id="1424161at2"/>
<organism evidence="1 2">
    <name type="scientific">Faecalibacter macacae</name>
    <dbReference type="NCBI Taxonomy" id="1859289"/>
    <lineage>
        <taxon>Bacteria</taxon>
        <taxon>Pseudomonadati</taxon>
        <taxon>Bacteroidota</taxon>
        <taxon>Flavobacteriia</taxon>
        <taxon>Flavobacteriales</taxon>
        <taxon>Weeksellaceae</taxon>
        <taxon>Faecalibacter</taxon>
    </lineage>
</organism>
<evidence type="ECO:0000313" key="2">
    <source>
        <dbReference type="Proteomes" id="UP000275348"/>
    </source>
</evidence>
<dbReference type="AlphaFoldDB" id="A0A3L9M3L6"/>
<comment type="caution">
    <text evidence="1">The sequence shown here is derived from an EMBL/GenBank/DDBJ whole genome shotgun (WGS) entry which is preliminary data.</text>
</comment>